<evidence type="ECO:0000256" key="1">
    <source>
        <dbReference type="ARBA" id="ARBA00022801"/>
    </source>
</evidence>
<feature type="domain" description="PNPLA" evidence="5">
    <location>
        <begin position="44"/>
        <end position="202"/>
    </location>
</feature>
<dbReference type="SUPFAM" id="SSF52151">
    <property type="entry name" value="FabD/lysophospholipase-like"/>
    <property type="match status" value="1"/>
</dbReference>
<feature type="active site" description="Proton acceptor" evidence="4">
    <location>
        <position position="189"/>
    </location>
</feature>
<dbReference type="EMBL" id="VOXD01000001">
    <property type="protein sequence ID" value="TXF91752.1"/>
    <property type="molecule type" value="Genomic_DNA"/>
</dbReference>
<dbReference type="Proteomes" id="UP000321907">
    <property type="component" value="Unassembled WGS sequence"/>
</dbReference>
<dbReference type="PANTHER" id="PTHR14226">
    <property type="entry name" value="NEUROPATHY TARGET ESTERASE/SWISS CHEESE D.MELANOGASTER"/>
    <property type="match status" value="1"/>
</dbReference>
<dbReference type="InterPro" id="IPR002641">
    <property type="entry name" value="PNPLA_dom"/>
</dbReference>
<evidence type="ECO:0000256" key="2">
    <source>
        <dbReference type="ARBA" id="ARBA00022963"/>
    </source>
</evidence>
<sequence>MVEPLIFIRHEPKKGNDRNSTHRSLIFAREINQTVSNSDLTIGLTLSGGGARGAAHIGVLKALLEAGVVPNRLVGVSSGAIVATLYATGMAPDEMLKFVLESSMLRVIKLGIPLTGLTSLDYLKERLAIIWPDNSFEGLKYPLHIGVTNLNTAKQELVNTGPLHDILAASCSIPFVFKPVEIDGYKYVDGGVIRNMPVEPLLHDTDFIIGSNLMPYGLLPPANINTVIDVVWRTFELSIMSNTIPGMDVCDIIIEPSMLNDCNIFNFTRLQDMHDLGYEHTCARMPEILNAIQLKRELLEAL</sequence>
<proteinExistence type="predicted"/>
<keyword evidence="1 4" id="KW-0378">Hydrolase</keyword>
<dbReference type="GO" id="GO:0016787">
    <property type="term" value="F:hydrolase activity"/>
    <property type="evidence" value="ECO:0007669"/>
    <property type="project" value="UniProtKB-UniRule"/>
</dbReference>
<feature type="short sequence motif" description="GXSXG" evidence="4">
    <location>
        <begin position="75"/>
        <end position="79"/>
    </location>
</feature>
<feature type="short sequence motif" description="DGA/G" evidence="4">
    <location>
        <begin position="189"/>
        <end position="191"/>
    </location>
</feature>
<name>A0A5C7G1H2_9BACT</name>
<dbReference type="PROSITE" id="PS51635">
    <property type="entry name" value="PNPLA"/>
    <property type="match status" value="1"/>
</dbReference>
<dbReference type="InterPro" id="IPR016035">
    <property type="entry name" value="Acyl_Trfase/lysoPLipase"/>
</dbReference>
<dbReference type="OrthoDB" id="9770965at2"/>
<dbReference type="InterPro" id="IPR050301">
    <property type="entry name" value="NTE"/>
</dbReference>
<gene>
    <name evidence="6" type="ORF">FUA23_00775</name>
</gene>
<accession>A0A5C7G1H2</accession>
<dbReference type="Pfam" id="PF01734">
    <property type="entry name" value="Patatin"/>
    <property type="match status" value="1"/>
</dbReference>
<keyword evidence="7" id="KW-1185">Reference proteome</keyword>
<evidence type="ECO:0000256" key="4">
    <source>
        <dbReference type="PROSITE-ProRule" id="PRU01161"/>
    </source>
</evidence>
<protein>
    <submittedName>
        <fullName evidence="6">Patatin-like phospholipase family protein</fullName>
    </submittedName>
</protein>
<dbReference type="CDD" id="cd07205">
    <property type="entry name" value="Pat_PNPLA6_PNPLA7_NTE1_like"/>
    <property type="match status" value="1"/>
</dbReference>
<dbReference type="GO" id="GO:0016042">
    <property type="term" value="P:lipid catabolic process"/>
    <property type="evidence" value="ECO:0007669"/>
    <property type="project" value="UniProtKB-UniRule"/>
</dbReference>
<feature type="short sequence motif" description="GXGXXG" evidence="4">
    <location>
        <begin position="48"/>
        <end position="53"/>
    </location>
</feature>
<keyword evidence="3 4" id="KW-0443">Lipid metabolism</keyword>
<dbReference type="Gene3D" id="3.40.1090.10">
    <property type="entry name" value="Cytosolic phospholipase A2 catalytic domain"/>
    <property type="match status" value="2"/>
</dbReference>
<evidence type="ECO:0000256" key="3">
    <source>
        <dbReference type="ARBA" id="ARBA00023098"/>
    </source>
</evidence>
<reference evidence="6 7" key="1">
    <citation type="submission" date="2019-08" db="EMBL/GenBank/DDBJ databases">
        <title>Lewinella sp. strain SSH13 Genome sequencing and assembly.</title>
        <authorList>
            <person name="Kim I."/>
        </authorList>
    </citation>
    <scope>NUCLEOTIDE SEQUENCE [LARGE SCALE GENOMIC DNA]</scope>
    <source>
        <strain evidence="6 7">SSH13</strain>
    </source>
</reference>
<evidence type="ECO:0000259" key="5">
    <source>
        <dbReference type="PROSITE" id="PS51635"/>
    </source>
</evidence>
<evidence type="ECO:0000313" key="6">
    <source>
        <dbReference type="EMBL" id="TXF91752.1"/>
    </source>
</evidence>
<keyword evidence="2 4" id="KW-0442">Lipid degradation</keyword>
<comment type="caution">
    <text evidence="6">The sequence shown here is derived from an EMBL/GenBank/DDBJ whole genome shotgun (WGS) entry which is preliminary data.</text>
</comment>
<organism evidence="6 7">
    <name type="scientific">Neolewinella aurantiaca</name>
    <dbReference type="NCBI Taxonomy" id="2602767"/>
    <lineage>
        <taxon>Bacteria</taxon>
        <taxon>Pseudomonadati</taxon>
        <taxon>Bacteroidota</taxon>
        <taxon>Saprospiria</taxon>
        <taxon>Saprospirales</taxon>
        <taxon>Lewinellaceae</taxon>
        <taxon>Neolewinella</taxon>
    </lineage>
</organism>
<feature type="active site" description="Nucleophile" evidence="4">
    <location>
        <position position="77"/>
    </location>
</feature>
<dbReference type="PANTHER" id="PTHR14226:SF29">
    <property type="entry name" value="NEUROPATHY TARGET ESTERASE SWS"/>
    <property type="match status" value="1"/>
</dbReference>
<dbReference type="AlphaFoldDB" id="A0A5C7G1H2"/>
<evidence type="ECO:0000313" key="7">
    <source>
        <dbReference type="Proteomes" id="UP000321907"/>
    </source>
</evidence>